<dbReference type="AlphaFoldDB" id="A0A1Y5RGV4"/>
<evidence type="ECO:0000313" key="3">
    <source>
        <dbReference type="Proteomes" id="UP000193077"/>
    </source>
</evidence>
<keyword evidence="3" id="KW-1185">Reference proteome</keyword>
<name>A0A1Y5RGV4_9RHOB</name>
<feature type="compositionally biased region" description="Basic and acidic residues" evidence="1">
    <location>
        <begin position="10"/>
        <end position="20"/>
    </location>
</feature>
<feature type="region of interest" description="Disordered" evidence="1">
    <location>
        <begin position="1"/>
        <end position="25"/>
    </location>
</feature>
<dbReference type="Proteomes" id="UP000193077">
    <property type="component" value="Unassembled WGS sequence"/>
</dbReference>
<evidence type="ECO:0000313" key="2">
    <source>
        <dbReference type="EMBL" id="SLN14576.1"/>
    </source>
</evidence>
<proteinExistence type="predicted"/>
<gene>
    <name evidence="2" type="ORF">TRL7639_00210</name>
</gene>
<reference evidence="2 3" key="1">
    <citation type="submission" date="2017-03" db="EMBL/GenBank/DDBJ databases">
        <authorList>
            <person name="Afonso C.L."/>
            <person name="Miller P.J."/>
            <person name="Scott M.A."/>
            <person name="Spackman E."/>
            <person name="Goraichik I."/>
            <person name="Dimitrov K.M."/>
            <person name="Suarez D.L."/>
            <person name="Swayne D.E."/>
        </authorList>
    </citation>
    <scope>NUCLEOTIDE SEQUENCE [LARGE SCALE GENOMIC DNA]</scope>
    <source>
        <strain evidence="2 3">CECT 7639</strain>
    </source>
</reference>
<protein>
    <submittedName>
        <fullName evidence="2">Uncharacterized protein</fullName>
    </submittedName>
</protein>
<sequence length="56" mass="6367">MTPSLWGPFERTKEATGPERKPRRSSVFIHDSVTPVGDTTLLLALWQNQQAKEDDQ</sequence>
<dbReference type="RefSeq" id="WP_165759716.1">
    <property type="nucleotide sequence ID" value="NZ_FWFO01000001.1"/>
</dbReference>
<organism evidence="2 3">
    <name type="scientific">Falsiruegeria litorea R37</name>
    <dbReference type="NCBI Taxonomy" id="1200284"/>
    <lineage>
        <taxon>Bacteria</taxon>
        <taxon>Pseudomonadati</taxon>
        <taxon>Pseudomonadota</taxon>
        <taxon>Alphaproteobacteria</taxon>
        <taxon>Rhodobacterales</taxon>
        <taxon>Roseobacteraceae</taxon>
        <taxon>Falsiruegeria</taxon>
    </lineage>
</organism>
<evidence type="ECO:0000256" key="1">
    <source>
        <dbReference type="SAM" id="MobiDB-lite"/>
    </source>
</evidence>
<accession>A0A1Y5RGV4</accession>
<dbReference type="EMBL" id="FWFO01000001">
    <property type="protein sequence ID" value="SLN14576.1"/>
    <property type="molecule type" value="Genomic_DNA"/>
</dbReference>